<feature type="domain" description="HD/PDEase" evidence="1">
    <location>
        <begin position="96"/>
        <end position="260"/>
    </location>
</feature>
<accession>A0A1C7FHS7</accession>
<keyword evidence="2" id="KW-0614">Plasmid</keyword>
<evidence type="ECO:0000313" key="3">
    <source>
        <dbReference type="Proteomes" id="UP000092528"/>
    </source>
</evidence>
<evidence type="ECO:0000313" key="2">
    <source>
        <dbReference type="EMBL" id="ANU39481.1"/>
    </source>
</evidence>
<dbReference type="Gene3D" id="1.10.3210.40">
    <property type="match status" value="1"/>
</dbReference>
<geneLocation type="plasmid" evidence="3">
    <name>pvs127</name>
</geneLocation>
<dbReference type="Gene3D" id="2.40.10.200">
    <property type="entry name" value="STY4665 C-terminal domain-like"/>
    <property type="match status" value="1"/>
</dbReference>
<dbReference type="InterPro" id="IPR036388">
    <property type="entry name" value="WH-like_DNA-bd_sf"/>
</dbReference>
<dbReference type="InterPro" id="IPR022391">
    <property type="entry name" value="ICE_relaxase_PFGI-1"/>
</dbReference>
<dbReference type="PATRIC" id="fig|45658.7.peg.4434"/>
<dbReference type="EMBL" id="CP016416">
    <property type="protein sequence ID" value="ANU39481.1"/>
    <property type="molecule type" value="Genomic_DNA"/>
</dbReference>
<dbReference type="Pfam" id="PF07514">
    <property type="entry name" value="TraI_2"/>
    <property type="match status" value="1"/>
</dbReference>
<dbReference type="SUPFAM" id="SSF109604">
    <property type="entry name" value="HD-domain/PDEase-like"/>
    <property type="match status" value="1"/>
</dbReference>
<protein>
    <recommendedName>
        <fullName evidence="1">HD/PDEase domain-containing protein</fullName>
    </recommendedName>
</protein>
<dbReference type="Pfam" id="PF07515">
    <property type="entry name" value="TraI_2_C"/>
    <property type="match status" value="1"/>
</dbReference>
<dbReference type="CDD" id="cd00077">
    <property type="entry name" value="HDc"/>
    <property type="match status" value="1"/>
</dbReference>
<reference evidence="2 3" key="1">
    <citation type="submission" date="2016-07" db="EMBL/GenBank/DDBJ databases">
        <title>Genome sequencing of Vibrio scophthalmi strain VS-05, an isolated from Paralichthys olivaceus.</title>
        <authorList>
            <person name="Han H.-J."/>
        </authorList>
    </citation>
    <scope>NUCLEOTIDE SEQUENCE [LARGE SCALE GENOMIC DNA]</scope>
    <source>
        <strain evidence="2 3">VS-05</strain>
        <plasmid evidence="3">pvs127</plasmid>
    </source>
</reference>
<organism evidence="2 3">
    <name type="scientific">Vibrio scophthalmi</name>
    <dbReference type="NCBI Taxonomy" id="45658"/>
    <lineage>
        <taxon>Bacteria</taxon>
        <taxon>Pseudomonadati</taxon>
        <taxon>Pseudomonadota</taxon>
        <taxon>Gammaproteobacteria</taxon>
        <taxon>Vibrionales</taxon>
        <taxon>Vibrionaceae</taxon>
        <taxon>Vibrio</taxon>
    </lineage>
</organism>
<dbReference type="InterPro" id="IPR036390">
    <property type="entry name" value="WH_DNA-bd_sf"/>
</dbReference>
<dbReference type="InterPro" id="IPR011119">
    <property type="entry name" value="Unchr_helicase_relaxase_TraI"/>
</dbReference>
<dbReference type="NCBIfam" id="NF041494">
    <property type="entry name" value="MobH"/>
    <property type="match status" value="1"/>
</dbReference>
<name>A0A1C7FHS7_9VIBR</name>
<proteinExistence type="predicted"/>
<dbReference type="NCBIfam" id="TIGR03760">
    <property type="entry name" value="ICE_TraI_Pfluor"/>
    <property type="match status" value="1"/>
</dbReference>
<dbReference type="SUPFAM" id="SSF46785">
    <property type="entry name" value="Winged helix' DNA-binding domain"/>
    <property type="match status" value="1"/>
</dbReference>
<keyword evidence="3" id="KW-1185">Reference proteome</keyword>
<evidence type="ECO:0000259" key="1">
    <source>
        <dbReference type="SMART" id="SM00471"/>
    </source>
</evidence>
<dbReference type="Gene3D" id="1.10.10.10">
    <property type="entry name" value="Winged helix-like DNA-binding domain superfamily/Winged helix DNA-binding domain"/>
    <property type="match status" value="1"/>
</dbReference>
<dbReference type="Proteomes" id="UP000092528">
    <property type="component" value="Plasmid pVS127"/>
</dbReference>
<dbReference type="RefSeq" id="WP_065546940.1">
    <property type="nucleotide sequence ID" value="NZ_CP016416.1"/>
</dbReference>
<dbReference type="SMART" id="SM00471">
    <property type="entry name" value="HDc"/>
    <property type="match status" value="1"/>
</dbReference>
<dbReference type="InterPro" id="IPR003607">
    <property type="entry name" value="HD/PDEase_dom"/>
</dbReference>
<gene>
    <name evidence="2" type="ORF">VSVS05_04446</name>
</gene>
<dbReference type="InterPro" id="IPR011093">
    <property type="entry name" value="TraI_2_C"/>
</dbReference>
<dbReference type="AlphaFoldDB" id="A0A1C7FHS7"/>
<sequence>MFTRIKQVIDWFNDEPEKKALPQATLKNKTPAGFCAPWSAEQLKQDDLIKDKLRVLKRSGLALPYEVWDEFVVDTVIRFATCCQDLPASESYHHATPRGLLLHSLDVAIYAMRIRRNYILPPNTAPEDVIHKEIVWVYGVFLCALLHDVGKVLDMEIELFVGEGKEPVRWTPALGAISQPYRFRYHKERQYSQHQRSGLMWLTPLLSENPMAAITSDRQLYHEMSAYLSGHADSDSVIGQIVMQADAASVAQNLGADKAGINLAAEKARGAAASLAGQLRLTLTHLLQSGAFPLNRKGAEGFVEGENLFLMSKPIAERLRAALLERGITNVPTDNSRLFNELQQHQLIRANDDEMAIWKCEVFLSAFDWRQTFTFVCVHWPSIWPEGELASIEGSITPVIDTSELQDAHDDSESSLTQYAPVSPLGEDLSDTVTQVEGTATVPASQGVLEQESREPSFSLDLMSYMPGMDAISAEPDIAEVPVEVAAVDVEPEVIPTVASHAMELMQEAESTAADEEKSDVVTEEEALTASSIMLQKFDARSVTPAELGEAFYHWVDAVLKGGVHPVNRQGAMFHRLEQGMLVVSPGAFRCFVTERCQFAQANTYSQVQQGLQPLGKHRLRADGRSVHKALIKESDKSLNGFLFAVQPEWADLYPINPHVYLECE</sequence>